<evidence type="ECO:0000313" key="3">
    <source>
        <dbReference type="Proteomes" id="UP000249682"/>
    </source>
</evidence>
<evidence type="ECO:0000256" key="1">
    <source>
        <dbReference type="SAM" id="MobiDB-lite"/>
    </source>
</evidence>
<dbReference type="Proteomes" id="UP000249682">
    <property type="component" value="Chromosome"/>
</dbReference>
<name>A0AAD0KUQ5_MYCLR</name>
<proteinExistence type="predicted"/>
<evidence type="ECO:0000313" key="2">
    <source>
        <dbReference type="EMBL" id="AWV48273.1"/>
    </source>
</evidence>
<dbReference type="RefSeq" id="WP_041322998.1">
    <property type="nucleotide sequence ID" value="NZ_CP029543.1"/>
</dbReference>
<dbReference type="EMBL" id="CP029543">
    <property type="protein sequence ID" value="AWV48273.1"/>
    <property type="molecule type" value="Genomic_DNA"/>
</dbReference>
<feature type="region of interest" description="Disordered" evidence="1">
    <location>
        <begin position="1"/>
        <end position="23"/>
    </location>
</feature>
<dbReference type="AlphaFoldDB" id="A0AAD0KUQ5"/>
<gene>
    <name evidence="2" type="ORF">DIJ64_10030</name>
</gene>
<protein>
    <submittedName>
        <fullName evidence="2">Uncharacterized protein</fullName>
    </submittedName>
</protein>
<accession>A0AAD0KUQ5</accession>
<organism evidence="2 3">
    <name type="scientific">Mycobacterium leprae</name>
    <dbReference type="NCBI Taxonomy" id="1769"/>
    <lineage>
        <taxon>Bacteria</taxon>
        <taxon>Bacillati</taxon>
        <taxon>Actinomycetota</taxon>
        <taxon>Actinomycetes</taxon>
        <taxon>Mycobacteriales</taxon>
        <taxon>Mycobacteriaceae</taxon>
        <taxon>Mycobacterium</taxon>
    </lineage>
</organism>
<reference evidence="2 3" key="1">
    <citation type="submission" date="2018-05" db="EMBL/GenBank/DDBJ databases">
        <title>Evolution of small genomes with special reference to Mycobacterium leprae.</title>
        <authorList>
            <person name="Mohanty P.S."/>
            <person name="Bansal A.K."/>
            <person name="Gupta U.D."/>
            <person name="Naaz F."/>
            <person name="Dwivedi V.D."/>
            <person name="Singh H."/>
            <person name="Gupta G."/>
            <person name="Sharma S."/>
            <person name="Arora M."/>
        </authorList>
    </citation>
    <scope>NUCLEOTIDE SEQUENCE [LARGE SCALE GENOMIC DNA]</scope>
    <source>
        <strain evidence="2 3">MRHRU-235-G</strain>
    </source>
</reference>
<feature type="compositionally biased region" description="Basic and acidic residues" evidence="1">
    <location>
        <begin position="1"/>
        <end position="11"/>
    </location>
</feature>
<sequence length="74" mass="8211">MDAAARHDRLMGKHMPLSTVDPSWPAVLSGNRQLPEQVPQHQTGIKAVAIAKLTVTTRRARRTNPIAEIMRDDS</sequence>